<sequence>MRCLKQLTRWLPINSAKIFNTALLGTNEADGVLTENTSNTPDQQNANPVIDRNVDPYDGRRLSYANTFTNPWKVTTIRVLEWLTGKALLLFKIRKFEKSGVPFGHPFFTKGLKAMGIEILTPQEQRDQIPKTGPLIVVANHPGGLVDGLIAAELIGQVRTDYKILTRSLLTGVAEIEHFMLPVAFPHEEDSNRKNLNMRKEAMKHLKDDGVIILFPAGQVAASETWFGEAIEAEWNPFTAKMIERSGATVLPIYFPGQNSRAYQIANQVSATLRQGLLLHEIKYALNKPQKPVIGQPLSQDDLKEHYSNSRGFMTWLRQKVLDLREK</sequence>
<dbReference type="SUPFAM" id="SSF69593">
    <property type="entry name" value="Glycerol-3-phosphate (1)-acyltransferase"/>
    <property type="match status" value="1"/>
</dbReference>
<dbReference type="CDD" id="cd07986">
    <property type="entry name" value="LPLAT_ACT14924-like"/>
    <property type="match status" value="1"/>
</dbReference>
<keyword evidence="3" id="KW-1185">Reference proteome</keyword>
<dbReference type="AlphaFoldDB" id="A0A8J7J429"/>
<evidence type="ECO:0000313" key="3">
    <source>
        <dbReference type="Proteomes" id="UP000640583"/>
    </source>
</evidence>
<dbReference type="Pfam" id="PF19576">
    <property type="entry name" value="Acyltransf_2"/>
    <property type="match status" value="1"/>
</dbReference>
<reference evidence="2" key="1">
    <citation type="submission" date="2020-10" db="EMBL/GenBank/DDBJ databases">
        <title>Paenihalocynthiibacter styelae gen. nov., sp. nov., isolated from stalked sea squirt Styela clava.</title>
        <authorList>
            <person name="Kim Y.-O."/>
            <person name="Yoon J.-H."/>
        </authorList>
    </citation>
    <scope>NUCLEOTIDE SEQUENCE</scope>
    <source>
        <strain evidence="2">MYP1-1</strain>
    </source>
</reference>
<evidence type="ECO:0000259" key="1">
    <source>
        <dbReference type="SMART" id="SM00563"/>
    </source>
</evidence>
<dbReference type="Proteomes" id="UP000640583">
    <property type="component" value="Unassembled WGS sequence"/>
</dbReference>
<comment type="caution">
    <text evidence="2">The sequence shown here is derived from an EMBL/GenBank/DDBJ whole genome shotgun (WGS) entry which is preliminary data.</text>
</comment>
<gene>
    <name evidence="2" type="ORF">H1D41_04705</name>
</gene>
<dbReference type="GO" id="GO:0016746">
    <property type="term" value="F:acyltransferase activity"/>
    <property type="evidence" value="ECO:0007669"/>
    <property type="project" value="UniProtKB-KW"/>
</dbReference>
<accession>A0A8J7J429</accession>
<organism evidence="2 3">
    <name type="scientific">Halocynthiibacter styelae</name>
    <dbReference type="NCBI Taxonomy" id="2761955"/>
    <lineage>
        <taxon>Bacteria</taxon>
        <taxon>Pseudomonadati</taxon>
        <taxon>Pseudomonadota</taxon>
        <taxon>Alphaproteobacteria</taxon>
        <taxon>Rhodobacterales</taxon>
        <taxon>Paracoccaceae</taxon>
        <taxon>Halocynthiibacter</taxon>
    </lineage>
</organism>
<dbReference type="InterPro" id="IPR045746">
    <property type="entry name" value="ACT14924-like_Acyltransf_dom"/>
</dbReference>
<keyword evidence="2" id="KW-0012">Acyltransferase</keyword>
<feature type="domain" description="Phospholipid/glycerol acyltransferase" evidence="1">
    <location>
        <begin position="135"/>
        <end position="258"/>
    </location>
</feature>
<proteinExistence type="predicted"/>
<dbReference type="SMART" id="SM00563">
    <property type="entry name" value="PlsC"/>
    <property type="match status" value="1"/>
</dbReference>
<name>A0A8J7J429_9RHOB</name>
<dbReference type="EMBL" id="JADCKQ010000003">
    <property type="protein sequence ID" value="MBI1492930.1"/>
    <property type="molecule type" value="Genomic_DNA"/>
</dbReference>
<evidence type="ECO:0000313" key="2">
    <source>
        <dbReference type="EMBL" id="MBI1492930.1"/>
    </source>
</evidence>
<protein>
    <submittedName>
        <fullName evidence="2">Lysophospholipid acyltransferase family protein</fullName>
    </submittedName>
</protein>
<dbReference type="InterPro" id="IPR002123">
    <property type="entry name" value="Plipid/glycerol_acylTrfase"/>
</dbReference>
<keyword evidence="2" id="KW-0808">Transferase</keyword>